<dbReference type="Pfam" id="PF13840">
    <property type="entry name" value="ACT_7"/>
    <property type="match status" value="1"/>
</dbReference>
<organism evidence="2 3">
    <name type="scientific">Mycena pura</name>
    <dbReference type="NCBI Taxonomy" id="153505"/>
    <lineage>
        <taxon>Eukaryota</taxon>
        <taxon>Fungi</taxon>
        <taxon>Dikarya</taxon>
        <taxon>Basidiomycota</taxon>
        <taxon>Agaricomycotina</taxon>
        <taxon>Agaricomycetes</taxon>
        <taxon>Agaricomycetidae</taxon>
        <taxon>Agaricales</taxon>
        <taxon>Marasmiineae</taxon>
        <taxon>Mycenaceae</taxon>
        <taxon>Mycena</taxon>
    </lineage>
</organism>
<dbReference type="InterPro" id="IPR045865">
    <property type="entry name" value="ACT-like_dom_sf"/>
</dbReference>
<evidence type="ECO:0000259" key="1">
    <source>
        <dbReference type="Pfam" id="PF13840"/>
    </source>
</evidence>
<dbReference type="GO" id="GO:0046394">
    <property type="term" value="P:carboxylic acid biosynthetic process"/>
    <property type="evidence" value="ECO:0007669"/>
    <property type="project" value="UniProtKB-ARBA"/>
</dbReference>
<proteinExistence type="predicted"/>
<feature type="domain" description="CASTOR ACT" evidence="1">
    <location>
        <begin position="76"/>
        <end position="134"/>
    </location>
</feature>
<dbReference type="Proteomes" id="UP001219525">
    <property type="component" value="Unassembled WGS sequence"/>
</dbReference>
<dbReference type="AlphaFoldDB" id="A0AAD6Y0C3"/>
<keyword evidence="3" id="KW-1185">Reference proteome</keyword>
<dbReference type="InterPro" id="IPR051719">
    <property type="entry name" value="CASTOR_mTORC1"/>
</dbReference>
<dbReference type="EMBL" id="JARJCW010000109">
    <property type="protein sequence ID" value="KAJ7193296.1"/>
    <property type="molecule type" value="Genomic_DNA"/>
</dbReference>
<evidence type="ECO:0000313" key="3">
    <source>
        <dbReference type="Proteomes" id="UP001219525"/>
    </source>
</evidence>
<dbReference type="SUPFAM" id="SSF55021">
    <property type="entry name" value="ACT-like"/>
    <property type="match status" value="1"/>
</dbReference>
<comment type="caution">
    <text evidence="2">The sequence shown here is derived from an EMBL/GenBank/DDBJ whole genome shotgun (WGS) entry which is preliminary data.</text>
</comment>
<dbReference type="GO" id="GO:0006520">
    <property type="term" value="P:amino acid metabolic process"/>
    <property type="evidence" value="ECO:0007669"/>
    <property type="project" value="UniProtKB-ARBA"/>
</dbReference>
<protein>
    <submittedName>
        <fullName evidence="2">ACT domain-containing protein</fullName>
    </submittedName>
</protein>
<sequence>MSPPIDHPCLHLHILDGTFFVRKLQSHELNSAFQSLIGSPADNGPSFLSITRTSQELSVVGEYRDGMPDGYKELATWKAFKIAGPMEFNLTGVLAGFVEPLKRAEVPVFAISTYDTDYILVPKEKIEAGVRALKTDGWTFASGCGLELTQ</sequence>
<accession>A0AAD6Y0C3</accession>
<dbReference type="Gene3D" id="3.30.2130.10">
    <property type="entry name" value="VC0802-like"/>
    <property type="match status" value="1"/>
</dbReference>
<dbReference type="PANTHER" id="PTHR31131:SF6">
    <property type="entry name" value="CASTOR ACT DOMAIN-CONTAINING PROTEIN"/>
    <property type="match status" value="1"/>
</dbReference>
<gene>
    <name evidence="2" type="ORF">GGX14DRAFT_379129</name>
</gene>
<dbReference type="PANTHER" id="PTHR31131">
    <property type="entry name" value="CHROMOSOME 1, WHOLE GENOME SHOTGUN SEQUENCE"/>
    <property type="match status" value="1"/>
</dbReference>
<name>A0AAD6Y0C3_9AGAR</name>
<reference evidence="2" key="1">
    <citation type="submission" date="2023-03" db="EMBL/GenBank/DDBJ databases">
        <title>Massive genome expansion in bonnet fungi (Mycena s.s.) driven by repeated elements and novel gene families across ecological guilds.</title>
        <authorList>
            <consortium name="Lawrence Berkeley National Laboratory"/>
            <person name="Harder C.B."/>
            <person name="Miyauchi S."/>
            <person name="Viragh M."/>
            <person name="Kuo A."/>
            <person name="Thoen E."/>
            <person name="Andreopoulos B."/>
            <person name="Lu D."/>
            <person name="Skrede I."/>
            <person name="Drula E."/>
            <person name="Henrissat B."/>
            <person name="Morin E."/>
            <person name="Kohler A."/>
            <person name="Barry K."/>
            <person name="LaButti K."/>
            <person name="Morin E."/>
            <person name="Salamov A."/>
            <person name="Lipzen A."/>
            <person name="Mereny Z."/>
            <person name="Hegedus B."/>
            <person name="Baldrian P."/>
            <person name="Stursova M."/>
            <person name="Weitz H."/>
            <person name="Taylor A."/>
            <person name="Grigoriev I.V."/>
            <person name="Nagy L.G."/>
            <person name="Martin F."/>
            <person name="Kauserud H."/>
        </authorList>
    </citation>
    <scope>NUCLEOTIDE SEQUENCE</scope>
    <source>
        <strain evidence="2">9144</strain>
    </source>
</reference>
<evidence type="ECO:0000313" key="2">
    <source>
        <dbReference type="EMBL" id="KAJ7193296.1"/>
    </source>
</evidence>
<dbReference type="InterPro" id="IPR027795">
    <property type="entry name" value="CASTOR_ACT_dom"/>
</dbReference>